<dbReference type="InterPro" id="IPR017941">
    <property type="entry name" value="Rieske_2Fe-2S"/>
</dbReference>
<evidence type="ECO:0000256" key="4">
    <source>
        <dbReference type="ARBA" id="ARBA00023004"/>
    </source>
</evidence>
<feature type="non-terminal residue" evidence="7">
    <location>
        <position position="380"/>
    </location>
</feature>
<keyword evidence="5" id="KW-0411">Iron-sulfur</keyword>
<dbReference type="EMBL" id="BRYB01000326">
    <property type="protein sequence ID" value="GMI27755.1"/>
    <property type="molecule type" value="Genomic_DNA"/>
</dbReference>
<dbReference type="PROSITE" id="PS51296">
    <property type="entry name" value="RIESKE"/>
    <property type="match status" value="1"/>
</dbReference>
<protein>
    <recommendedName>
        <fullName evidence="6">Rieske domain-containing protein</fullName>
    </recommendedName>
</protein>
<accession>A0ABQ6MKW8</accession>
<comment type="caution">
    <text evidence="7">The sequence shown here is derived from an EMBL/GenBank/DDBJ whole genome shotgun (WGS) entry which is preliminary data.</text>
</comment>
<dbReference type="PANTHER" id="PTHR21266">
    <property type="entry name" value="IRON-SULFUR DOMAIN CONTAINING PROTEIN"/>
    <property type="match status" value="1"/>
</dbReference>
<evidence type="ECO:0000256" key="2">
    <source>
        <dbReference type="ARBA" id="ARBA00022723"/>
    </source>
</evidence>
<feature type="domain" description="Rieske" evidence="6">
    <location>
        <begin position="177"/>
        <end position="255"/>
    </location>
</feature>
<dbReference type="InterPro" id="IPR050584">
    <property type="entry name" value="Cholesterol_7-desaturase"/>
</dbReference>
<reference evidence="7 8" key="1">
    <citation type="journal article" date="2023" name="Commun. Biol.">
        <title>Genome analysis of Parmales, the sister group of diatoms, reveals the evolutionary specialization of diatoms from phago-mixotrophs to photoautotrophs.</title>
        <authorList>
            <person name="Ban H."/>
            <person name="Sato S."/>
            <person name="Yoshikawa S."/>
            <person name="Yamada K."/>
            <person name="Nakamura Y."/>
            <person name="Ichinomiya M."/>
            <person name="Sato N."/>
            <person name="Blanc-Mathieu R."/>
            <person name="Endo H."/>
            <person name="Kuwata A."/>
            <person name="Ogata H."/>
        </authorList>
    </citation>
    <scope>NUCLEOTIDE SEQUENCE [LARGE SCALE GENOMIC DNA]</scope>
</reference>
<keyword evidence="8" id="KW-1185">Reference proteome</keyword>
<gene>
    <name evidence="7" type="ORF">TeGR_g12831</name>
</gene>
<dbReference type="SUPFAM" id="SSF53335">
    <property type="entry name" value="S-adenosyl-L-methionine-dependent methyltransferases"/>
    <property type="match status" value="1"/>
</dbReference>
<evidence type="ECO:0000259" key="6">
    <source>
        <dbReference type="PROSITE" id="PS51296"/>
    </source>
</evidence>
<proteinExistence type="predicted"/>
<keyword evidence="4" id="KW-0408">Iron</keyword>
<keyword evidence="1" id="KW-0001">2Fe-2S</keyword>
<evidence type="ECO:0000313" key="8">
    <source>
        <dbReference type="Proteomes" id="UP001165060"/>
    </source>
</evidence>
<dbReference type="InterPro" id="IPR029063">
    <property type="entry name" value="SAM-dependent_MTases_sf"/>
</dbReference>
<dbReference type="InterPro" id="IPR036922">
    <property type="entry name" value="Rieske_2Fe-2S_sf"/>
</dbReference>
<dbReference type="PANTHER" id="PTHR21266:SF60">
    <property type="entry name" value="3-KETOSTEROID-9-ALPHA-MONOOXYGENASE, OXYGENASE COMPONENT"/>
    <property type="match status" value="1"/>
</dbReference>
<evidence type="ECO:0000313" key="7">
    <source>
        <dbReference type="EMBL" id="GMI27755.1"/>
    </source>
</evidence>
<dbReference type="SUPFAM" id="SSF55961">
    <property type="entry name" value="Bet v1-like"/>
    <property type="match status" value="1"/>
</dbReference>
<keyword evidence="2" id="KW-0479">Metal-binding</keyword>
<dbReference type="Gene3D" id="3.40.50.150">
    <property type="entry name" value="Vaccinia Virus protein VP39"/>
    <property type="match status" value="1"/>
</dbReference>
<keyword evidence="3" id="KW-0560">Oxidoreductase</keyword>
<organism evidence="7 8">
    <name type="scientific">Tetraparma gracilis</name>
    <dbReference type="NCBI Taxonomy" id="2962635"/>
    <lineage>
        <taxon>Eukaryota</taxon>
        <taxon>Sar</taxon>
        <taxon>Stramenopiles</taxon>
        <taxon>Ochrophyta</taxon>
        <taxon>Bolidophyceae</taxon>
        <taxon>Parmales</taxon>
        <taxon>Triparmaceae</taxon>
        <taxon>Tetraparma</taxon>
    </lineage>
</organism>
<evidence type="ECO:0000256" key="5">
    <source>
        <dbReference type="ARBA" id="ARBA00023014"/>
    </source>
</evidence>
<feature type="non-terminal residue" evidence="7">
    <location>
        <position position="1"/>
    </location>
</feature>
<dbReference type="Pfam" id="PF00355">
    <property type="entry name" value="Rieske"/>
    <property type="match status" value="1"/>
</dbReference>
<dbReference type="SUPFAM" id="SSF50022">
    <property type="entry name" value="ISP domain"/>
    <property type="match status" value="1"/>
</dbReference>
<name>A0ABQ6MKW8_9STRA</name>
<sequence>YFEEKGLLYDGSRDRPAYLPFDLNRAASESILPHLLELGLDPSLPTLFVFEAVLFYVDNSATRPLLKDLLSSFSSNPNAMLCMTDSLKPYVDTSFAADVKSWLRPEGWKLVQHSARWGGAVHFLLAAADPAGGGGSALLEHCRKERGEVVESYAPVTPPRDAKKRATAEGASFDDAWYAVCFDWQVEQVPSAGMEANRERSTKPYAVNLWGEPLVLWRDKDGEVTCAKDVCPHRSAPLSMGSVTPDGRLSCMYHGCACKRRKSELPTRFEGKDYESFPCDTVLDYNVDWKYVVENNLDSPHLFWLHDGSVPPVASLGFKRDKIDQMRLKMFNDDGGFGHLGKTPGAKPKIVHFMPPNVVRHCGTSGFAEEFHIIPVKEGK</sequence>
<evidence type="ECO:0000256" key="1">
    <source>
        <dbReference type="ARBA" id="ARBA00022714"/>
    </source>
</evidence>
<evidence type="ECO:0000256" key="3">
    <source>
        <dbReference type="ARBA" id="ARBA00023002"/>
    </source>
</evidence>
<dbReference type="Gene3D" id="2.102.10.10">
    <property type="entry name" value="Rieske [2Fe-2S] iron-sulphur domain"/>
    <property type="match status" value="1"/>
</dbReference>
<dbReference type="Proteomes" id="UP001165060">
    <property type="component" value="Unassembled WGS sequence"/>
</dbReference>